<dbReference type="InterPro" id="IPR051612">
    <property type="entry name" value="Teichoic_Acid_Biosynth"/>
</dbReference>
<dbReference type="AlphaFoldDB" id="A0A1G2F6D4"/>
<comment type="caution">
    <text evidence="7">The sequence shown here is derived from an EMBL/GenBank/DDBJ whole genome shotgun (WGS) entry which is preliminary data.</text>
</comment>
<dbReference type="GO" id="GO:0047355">
    <property type="term" value="F:CDP-glycerol glycerophosphotransferase activity"/>
    <property type="evidence" value="ECO:0007669"/>
    <property type="project" value="InterPro"/>
</dbReference>
<gene>
    <name evidence="7" type="ORF">A2V69_01470</name>
</gene>
<reference evidence="7 8" key="1">
    <citation type="journal article" date="2016" name="Nat. Commun.">
        <title>Thousands of microbial genomes shed light on interconnected biogeochemical processes in an aquifer system.</title>
        <authorList>
            <person name="Anantharaman K."/>
            <person name="Brown C.T."/>
            <person name="Hug L.A."/>
            <person name="Sharon I."/>
            <person name="Castelle C.J."/>
            <person name="Probst A.J."/>
            <person name="Thomas B.C."/>
            <person name="Singh A."/>
            <person name="Wilkins M.J."/>
            <person name="Karaoz U."/>
            <person name="Brodie E.L."/>
            <person name="Williams K.H."/>
            <person name="Hubbard S.S."/>
            <person name="Banfield J.F."/>
        </authorList>
    </citation>
    <scope>NUCLEOTIDE SEQUENCE [LARGE SCALE GENOMIC DNA]</scope>
</reference>
<keyword evidence="6" id="KW-0472">Membrane</keyword>
<evidence type="ECO:0000256" key="3">
    <source>
        <dbReference type="ARBA" id="ARBA00022475"/>
    </source>
</evidence>
<dbReference type="PANTHER" id="PTHR37316">
    <property type="entry name" value="TEICHOIC ACID GLYCEROL-PHOSPHATE PRIMASE"/>
    <property type="match status" value="1"/>
</dbReference>
<comment type="subcellular location">
    <subcellularLocation>
        <location evidence="1">Cell membrane</location>
        <topology evidence="1">Peripheral membrane protein</topology>
    </subcellularLocation>
</comment>
<keyword evidence="3" id="KW-1003">Cell membrane</keyword>
<comment type="similarity">
    <text evidence="2">Belongs to the CDP-glycerol glycerophosphotransferase family.</text>
</comment>
<proteinExistence type="inferred from homology"/>
<dbReference type="GO" id="GO:0005886">
    <property type="term" value="C:plasma membrane"/>
    <property type="evidence" value="ECO:0007669"/>
    <property type="project" value="UniProtKB-SubCell"/>
</dbReference>
<dbReference type="InterPro" id="IPR043149">
    <property type="entry name" value="TagF_N"/>
</dbReference>
<dbReference type="Pfam" id="PF04464">
    <property type="entry name" value="Glyphos_transf"/>
    <property type="match status" value="1"/>
</dbReference>
<evidence type="ECO:0000256" key="2">
    <source>
        <dbReference type="ARBA" id="ARBA00010488"/>
    </source>
</evidence>
<evidence type="ECO:0000256" key="6">
    <source>
        <dbReference type="ARBA" id="ARBA00023136"/>
    </source>
</evidence>
<dbReference type="SUPFAM" id="SSF53756">
    <property type="entry name" value="UDP-Glycosyltransferase/glycogen phosphorylase"/>
    <property type="match status" value="1"/>
</dbReference>
<dbReference type="InterPro" id="IPR043148">
    <property type="entry name" value="TagF_C"/>
</dbReference>
<evidence type="ECO:0000256" key="4">
    <source>
        <dbReference type="ARBA" id="ARBA00022679"/>
    </source>
</evidence>
<accession>A0A1G2F6D4</accession>
<dbReference type="STRING" id="1801990.A2V69_01470"/>
<dbReference type="EMBL" id="MHMT01000003">
    <property type="protein sequence ID" value="OGZ33180.1"/>
    <property type="molecule type" value="Genomic_DNA"/>
</dbReference>
<dbReference type="GO" id="GO:0019350">
    <property type="term" value="P:teichoic acid biosynthetic process"/>
    <property type="evidence" value="ECO:0007669"/>
    <property type="project" value="UniProtKB-KW"/>
</dbReference>
<sequence length="412" mass="49149">MRIKTIIKHLLLHMIYFFVGFIPRDRKIWIFGSRNKTFFGNSKWLFLYLHNSNKKNIRKIWISRTKKIVEMLQAKGFEAYYLNSPKGYYYAVRGGIYIFNVHTNYDISYFLSRGAKKINLWHGVGIKKIGLDSDLKNNYFYKLYHDDILQRLRNRFFNPWEYEKYDMMICISEMTKKCMKSAFGKRAGDVVVTGYPCNDTLLKNVENPFIDEDLKLIKSLKAHKKKVILYMPTYRDVRIYESKSMDVPINWEKLNSFLEKNNSVFIVKLHPVKESTLQIPYSCKNILTPNNLNDIFPALKYVDILITDYSTVCYNFLLCSKPIIFYWYDLKEYKTEHRTLYEDFENLVLGPIVKTFDALLNALDNYMNNKEDFMKECSKKISNCQKLIHKYVDSNSSERVYKEIMNKFVKNQ</sequence>
<name>A0A1G2F6D4_9BACT</name>
<dbReference type="Proteomes" id="UP000177810">
    <property type="component" value="Unassembled WGS sequence"/>
</dbReference>
<evidence type="ECO:0000256" key="1">
    <source>
        <dbReference type="ARBA" id="ARBA00004202"/>
    </source>
</evidence>
<evidence type="ECO:0000313" key="7">
    <source>
        <dbReference type="EMBL" id="OGZ33180.1"/>
    </source>
</evidence>
<keyword evidence="4" id="KW-0808">Transferase</keyword>
<evidence type="ECO:0000256" key="5">
    <source>
        <dbReference type="ARBA" id="ARBA00022944"/>
    </source>
</evidence>
<protein>
    <submittedName>
        <fullName evidence="7">Uncharacterized protein</fullName>
    </submittedName>
</protein>
<evidence type="ECO:0000313" key="8">
    <source>
        <dbReference type="Proteomes" id="UP000177810"/>
    </source>
</evidence>
<dbReference type="PANTHER" id="PTHR37316:SF3">
    <property type="entry name" value="TEICHOIC ACID GLYCEROL-PHOSPHATE TRANSFERASE"/>
    <property type="match status" value="1"/>
</dbReference>
<keyword evidence="5" id="KW-0777">Teichoic acid biosynthesis</keyword>
<organism evidence="7 8">
    <name type="scientific">Candidatus Portnoybacteria bacterium RBG_13_40_8</name>
    <dbReference type="NCBI Taxonomy" id="1801990"/>
    <lineage>
        <taxon>Bacteria</taxon>
        <taxon>Candidatus Portnoyibacteriota</taxon>
    </lineage>
</organism>
<dbReference type="InterPro" id="IPR007554">
    <property type="entry name" value="Glycerophosphate_synth"/>
</dbReference>
<dbReference type="Gene3D" id="3.40.50.11820">
    <property type="match status" value="1"/>
</dbReference>
<dbReference type="Gene3D" id="3.40.50.12580">
    <property type="match status" value="1"/>
</dbReference>